<evidence type="ECO:0000259" key="1">
    <source>
        <dbReference type="PROSITE" id="PS51352"/>
    </source>
</evidence>
<dbReference type="InterPro" id="IPR017937">
    <property type="entry name" value="Thioredoxin_CS"/>
</dbReference>
<dbReference type="AlphaFoldDB" id="A0A3B0YMR7"/>
<dbReference type="CDD" id="cd02966">
    <property type="entry name" value="TlpA_like_family"/>
    <property type="match status" value="1"/>
</dbReference>
<organism evidence="2">
    <name type="scientific">hydrothermal vent metagenome</name>
    <dbReference type="NCBI Taxonomy" id="652676"/>
    <lineage>
        <taxon>unclassified sequences</taxon>
        <taxon>metagenomes</taxon>
        <taxon>ecological metagenomes</taxon>
    </lineage>
</organism>
<dbReference type="SUPFAM" id="SSF52833">
    <property type="entry name" value="Thioredoxin-like"/>
    <property type="match status" value="1"/>
</dbReference>
<sequence>MSKSLSIIALILIWLAPTTSYAELGHGLSRLPTPVIAPDFSLKDMDDKPYTLSSLRGKVVMVNFWATWCPPCREEIPSMEAVYQALREKGFIVLAINQWETPDHVFSFMGQLEVYPTFPILFDSDSSVSDAFGVKGLPTTVLIDKHGRVVYRAVGGRNFNHTEVRALIQQLLDAPH</sequence>
<reference evidence="2" key="1">
    <citation type="submission" date="2018-06" db="EMBL/GenBank/DDBJ databases">
        <authorList>
            <person name="Zhirakovskaya E."/>
        </authorList>
    </citation>
    <scope>NUCLEOTIDE SEQUENCE</scope>
</reference>
<name>A0A3B0YMR7_9ZZZZ</name>
<accession>A0A3B0YMR7</accession>
<dbReference type="GO" id="GO:0016209">
    <property type="term" value="F:antioxidant activity"/>
    <property type="evidence" value="ECO:0007669"/>
    <property type="project" value="InterPro"/>
</dbReference>
<dbReference type="InterPro" id="IPR013766">
    <property type="entry name" value="Thioredoxin_domain"/>
</dbReference>
<dbReference type="PROSITE" id="PS00194">
    <property type="entry name" value="THIOREDOXIN_1"/>
    <property type="match status" value="1"/>
</dbReference>
<gene>
    <name evidence="2" type="ORF">MNBD_GAMMA15-102</name>
</gene>
<dbReference type="InterPro" id="IPR050553">
    <property type="entry name" value="Thioredoxin_ResA/DsbE_sf"/>
</dbReference>
<evidence type="ECO:0000313" key="2">
    <source>
        <dbReference type="EMBL" id="VAW80631.1"/>
    </source>
</evidence>
<dbReference type="PROSITE" id="PS51352">
    <property type="entry name" value="THIOREDOXIN_2"/>
    <property type="match status" value="1"/>
</dbReference>
<dbReference type="Pfam" id="PF00578">
    <property type="entry name" value="AhpC-TSA"/>
    <property type="match status" value="1"/>
</dbReference>
<dbReference type="GO" id="GO:0016491">
    <property type="term" value="F:oxidoreductase activity"/>
    <property type="evidence" value="ECO:0007669"/>
    <property type="project" value="InterPro"/>
</dbReference>
<dbReference type="PANTHER" id="PTHR42852">
    <property type="entry name" value="THIOL:DISULFIDE INTERCHANGE PROTEIN DSBE"/>
    <property type="match status" value="1"/>
</dbReference>
<dbReference type="PANTHER" id="PTHR42852:SF13">
    <property type="entry name" value="PROTEIN DIPZ"/>
    <property type="match status" value="1"/>
</dbReference>
<dbReference type="InterPro" id="IPR000866">
    <property type="entry name" value="AhpC/TSA"/>
</dbReference>
<protein>
    <submittedName>
        <fullName evidence="2">Cytochrome c-type biogenesis protein ResA</fullName>
    </submittedName>
</protein>
<feature type="domain" description="Thioredoxin" evidence="1">
    <location>
        <begin position="31"/>
        <end position="173"/>
    </location>
</feature>
<dbReference type="InterPro" id="IPR036249">
    <property type="entry name" value="Thioredoxin-like_sf"/>
</dbReference>
<dbReference type="Gene3D" id="3.40.30.10">
    <property type="entry name" value="Glutaredoxin"/>
    <property type="match status" value="1"/>
</dbReference>
<dbReference type="EMBL" id="UOFN01000130">
    <property type="protein sequence ID" value="VAW80631.1"/>
    <property type="molecule type" value="Genomic_DNA"/>
</dbReference>
<proteinExistence type="predicted"/>